<sequence length="214" mass="22676">MIPAAASVKPGRAKPLGRDERRSAILDATIPLLIAHGRDVTSKQIAAAAGIAEGTIYRVFADKEELLAAALHRHMDGGALAASLLQIPPAADLDESVATIVSLLQVRVRELFGLMVALDFWSRSRADAGRHARPDSEPILLAVAEVLARHTDELRVPPRRAAQMIRLTTLSMTHPLLSEGENFTTAEIAALLLHGLAAAASAPAQTLTTAPSND</sequence>
<proteinExistence type="predicted"/>
<organism evidence="4 5">
    <name type="scientific">Microterricola pindariensis</name>
    <dbReference type="NCBI Taxonomy" id="478010"/>
    <lineage>
        <taxon>Bacteria</taxon>
        <taxon>Bacillati</taxon>
        <taxon>Actinomycetota</taxon>
        <taxon>Actinomycetes</taxon>
        <taxon>Micrococcales</taxon>
        <taxon>Microbacteriaceae</taxon>
        <taxon>Microterricola</taxon>
    </lineage>
</organism>
<dbReference type="Gene3D" id="1.10.357.10">
    <property type="entry name" value="Tetracycline Repressor, domain 2"/>
    <property type="match status" value="1"/>
</dbReference>
<dbReference type="PROSITE" id="PS50977">
    <property type="entry name" value="HTH_TETR_2"/>
    <property type="match status" value="1"/>
</dbReference>
<keyword evidence="5" id="KW-1185">Reference proteome</keyword>
<evidence type="ECO:0000256" key="1">
    <source>
        <dbReference type="ARBA" id="ARBA00023125"/>
    </source>
</evidence>
<dbReference type="InterPro" id="IPR009057">
    <property type="entry name" value="Homeodomain-like_sf"/>
</dbReference>
<keyword evidence="1 2" id="KW-0238">DNA-binding</keyword>
<reference evidence="4 5" key="1">
    <citation type="journal article" date="2008" name="Int. J. Syst. Evol. Microbiol.">
        <title>Leifsonia pindariensis sp. nov., isolated from the Pindari glacier of the Indian Himalayas, and emended description of the genus Leifsonia.</title>
        <authorList>
            <person name="Reddy G.S."/>
            <person name="Prabagaran S.R."/>
            <person name="Shivaji S."/>
        </authorList>
    </citation>
    <scope>NUCLEOTIDE SEQUENCE [LARGE SCALE GENOMIC DNA]</scope>
    <source>
        <strain evidence="4 5">PON 10</strain>
    </source>
</reference>
<feature type="DNA-binding region" description="H-T-H motif" evidence="2">
    <location>
        <begin position="41"/>
        <end position="60"/>
    </location>
</feature>
<evidence type="ECO:0000313" key="4">
    <source>
        <dbReference type="EMBL" id="PPL19349.1"/>
    </source>
</evidence>
<dbReference type="InterPro" id="IPR001647">
    <property type="entry name" value="HTH_TetR"/>
</dbReference>
<name>A0ABX5AXT5_9MICO</name>
<gene>
    <name evidence="4" type="ORF">GY24_06545</name>
</gene>
<dbReference type="Pfam" id="PF00440">
    <property type="entry name" value="TetR_N"/>
    <property type="match status" value="1"/>
</dbReference>
<protein>
    <recommendedName>
        <fullName evidence="3">HTH tetR-type domain-containing protein</fullName>
    </recommendedName>
</protein>
<comment type="caution">
    <text evidence="4">The sequence shown here is derived from an EMBL/GenBank/DDBJ whole genome shotgun (WGS) entry which is preliminary data.</text>
</comment>
<dbReference type="PANTHER" id="PTHR30055">
    <property type="entry name" value="HTH-TYPE TRANSCRIPTIONAL REGULATOR RUTR"/>
    <property type="match status" value="1"/>
</dbReference>
<dbReference type="InterPro" id="IPR050109">
    <property type="entry name" value="HTH-type_TetR-like_transc_reg"/>
</dbReference>
<evidence type="ECO:0000313" key="5">
    <source>
        <dbReference type="Proteomes" id="UP000237755"/>
    </source>
</evidence>
<feature type="domain" description="HTH tetR-type" evidence="3">
    <location>
        <begin position="19"/>
        <end position="78"/>
    </location>
</feature>
<evidence type="ECO:0000256" key="2">
    <source>
        <dbReference type="PROSITE-ProRule" id="PRU00335"/>
    </source>
</evidence>
<dbReference type="Proteomes" id="UP000237755">
    <property type="component" value="Unassembled WGS sequence"/>
</dbReference>
<dbReference type="EMBL" id="MPZN01000015">
    <property type="protein sequence ID" value="PPL19349.1"/>
    <property type="molecule type" value="Genomic_DNA"/>
</dbReference>
<dbReference type="RefSeq" id="WP_161498697.1">
    <property type="nucleotide sequence ID" value="NZ_MPZN01000015.1"/>
</dbReference>
<dbReference type="PANTHER" id="PTHR30055:SF226">
    <property type="entry name" value="HTH-TYPE TRANSCRIPTIONAL REGULATOR PKSA"/>
    <property type="match status" value="1"/>
</dbReference>
<accession>A0ABX5AXT5</accession>
<dbReference type="PRINTS" id="PR00455">
    <property type="entry name" value="HTHTETR"/>
</dbReference>
<evidence type="ECO:0000259" key="3">
    <source>
        <dbReference type="PROSITE" id="PS50977"/>
    </source>
</evidence>
<dbReference type="SUPFAM" id="SSF46689">
    <property type="entry name" value="Homeodomain-like"/>
    <property type="match status" value="1"/>
</dbReference>